<evidence type="ECO:0000313" key="4">
    <source>
        <dbReference type="EMBL" id="TWU54420.1"/>
    </source>
</evidence>
<comment type="caution">
    <text evidence="4">The sequence shown here is derived from an EMBL/GenBank/DDBJ whole genome shotgun (WGS) entry which is preliminary data.</text>
</comment>
<dbReference type="PANTHER" id="PTHR43818:SF5">
    <property type="entry name" value="OXIDOREDUCTASE FAMILY PROTEIN"/>
    <property type="match status" value="1"/>
</dbReference>
<feature type="region of interest" description="Disordered" evidence="1">
    <location>
        <begin position="459"/>
        <end position="492"/>
    </location>
</feature>
<dbReference type="InterPro" id="IPR004104">
    <property type="entry name" value="Gfo/Idh/MocA-like_OxRdtase_C"/>
</dbReference>
<protein>
    <submittedName>
        <fullName evidence="4">Inositol 2-dehydrogenase</fullName>
        <ecNumber evidence="4">1.1.1.18</ecNumber>
    </submittedName>
</protein>
<dbReference type="PANTHER" id="PTHR43818">
    <property type="entry name" value="BCDNA.GH03377"/>
    <property type="match status" value="1"/>
</dbReference>
<dbReference type="GO" id="GO:0000166">
    <property type="term" value="F:nucleotide binding"/>
    <property type="evidence" value="ECO:0007669"/>
    <property type="project" value="InterPro"/>
</dbReference>
<feature type="domain" description="Gfo/Idh/MocA-like oxidoreductase C-terminal" evidence="3">
    <location>
        <begin position="186"/>
        <end position="427"/>
    </location>
</feature>
<evidence type="ECO:0000256" key="1">
    <source>
        <dbReference type="SAM" id="MobiDB-lite"/>
    </source>
</evidence>
<dbReference type="Proteomes" id="UP000318288">
    <property type="component" value="Unassembled WGS sequence"/>
</dbReference>
<dbReference type="InterPro" id="IPR050463">
    <property type="entry name" value="Gfo/Idh/MocA_oxidrdct_glycsds"/>
</dbReference>
<evidence type="ECO:0000259" key="3">
    <source>
        <dbReference type="Pfam" id="PF02894"/>
    </source>
</evidence>
<evidence type="ECO:0000259" key="2">
    <source>
        <dbReference type="Pfam" id="PF01408"/>
    </source>
</evidence>
<reference evidence="4 5" key="1">
    <citation type="submission" date="2019-02" db="EMBL/GenBank/DDBJ databases">
        <title>Deep-cultivation of Planctomycetes and their phenomic and genomic characterization uncovers novel biology.</title>
        <authorList>
            <person name="Wiegand S."/>
            <person name="Jogler M."/>
            <person name="Boedeker C."/>
            <person name="Pinto D."/>
            <person name="Vollmers J."/>
            <person name="Rivas-Marin E."/>
            <person name="Kohn T."/>
            <person name="Peeters S.H."/>
            <person name="Heuer A."/>
            <person name="Rast P."/>
            <person name="Oberbeckmann S."/>
            <person name="Bunk B."/>
            <person name="Jeske O."/>
            <person name="Meyerdierks A."/>
            <person name="Storesund J.E."/>
            <person name="Kallscheuer N."/>
            <person name="Luecker S."/>
            <person name="Lage O.M."/>
            <person name="Pohl T."/>
            <person name="Merkel B.J."/>
            <person name="Hornburger P."/>
            <person name="Mueller R.-W."/>
            <person name="Bruemmer F."/>
            <person name="Labrenz M."/>
            <person name="Spormann A.M."/>
            <person name="Op Den Camp H."/>
            <person name="Overmann J."/>
            <person name="Amann R."/>
            <person name="Jetten M.S.M."/>
            <person name="Mascher T."/>
            <person name="Medema M.H."/>
            <person name="Devos D.P."/>
            <person name="Kaster A.-K."/>
            <person name="Ovreas L."/>
            <person name="Rohde M."/>
            <person name="Galperin M.Y."/>
            <person name="Jogler C."/>
        </authorList>
    </citation>
    <scope>NUCLEOTIDE SEQUENCE [LARGE SCALE GENOMIC DNA]</scope>
    <source>
        <strain evidence="4 5">Poly51</strain>
    </source>
</reference>
<dbReference type="Pfam" id="PF01408">
    <property type="entry name" value="GFO_IDH_MocA"/>
    <property type="match status" value="1"/>
</dbReference>
<keyword evidence="4" id="KW-0560">Oxidoreductase</keyword>
<dbReference type="Pfam" id="PF02894">
    <property type="entry name" value="GFO_IDH_MocA_C"/>
    <property type="match status" value="1"/>
</dbReference>
<dbReference type="AlphaFoldDB" id="A0A5C6F1M6"/>
<feature type="domain" description="Gfo/Idh/MocA-like oxidoreductase N-terminal" evidence="2">
    <location>
        <begin position="44"/>
        <end position="172"/>
    </location>
</feature>
<dbReference type="Gene3D" id="3.30.360.10">
    <property type="entry name" value="Dihydrodipicolinate Reductase, domain 2"/>
    <property type="match status" value="1"/>
</dbReference>
<dbReference type="SUPFAM" id="SSF55347">
    <property type="entry name" value="Glyceraldehyde-3-phosphate dehydrogenase-like, C-terminal domain"/>
    <property type="match status" value="1"/>
</dbReference>
<dbReference type="RefSeq" id="WP_146458648.1">
    <property type="nucleotide sequence ID" value="NZ_SJPW01000004.1"/>
</dbReference>
<dbReference type="PROSITE" id="PS51318">
    <property type="entry name" value="TAT"/>
    <property type="match status" value="1"/>
</dbReference>
<name>A0A5C6F1M6_9BACT</name>
<dbReference type="GO" id="GO:0050112">
    <property type="term" value="F:inositol 2-dehydrogenase (NAD+) activity"/>
    <property type="evidence" value="ECO:0007669"/>
    <property type="project" value="UniProtKB-EC"/>
</dbReference>
<dbReference type="OrthoDB" id="9788246at2"/>
<dbReference type="InterPro" id="IPR006311">
    <property type="entry name" value="TAT_signal"/>
</dbReference>
<dbReference type="Gene3D" id="3.40.50.720">
    <property type="entry name" value="NAD(P)-binding Rossmann-like Domain"/>
    <property type="match status" value="1"/>
</dbReference>
<sequence>MSDNQSASQPSRRQFIQAGAAVATVGAAVAKPASSHAADANSKLRIGFIGPGGRGFGAHVKTLAKLQVEGRAIELVAVCDVYSEHRDKAAKHIEKETGVAPTKYEDYLDMIAMEDLDAVCIGTPDHWHAKQTIDSLNAGLHVYCEKPMTKTVEEAIDVMNTWKKTGQVMQVGVQSTSLPVWNQVNQLLTSGKLGKVLMYQTEYFRNSAQGQWRYYKLEPQMNPTNINWKKWLGVEEGLAEHQDFDREVYKQWRRFWPFGSGMFTDLFVHRTTSMLKATGLRFPGRVVGAGGIYVEYDGREVPDVATVVADFNEGVQGLVTATMACQETPIKQSIRGHFGTFEFGNGEQFDGFDFIPERSQVTRDSKLKAERIATEKVGDTTYAHFANWIDAMEANDPAMCNNDPLLGAAAIATVILGAKSYREGKAYMIDPTELTVREADATWAKQWEERSKKRMPAKHISGWTAGDTGSTLEEPDYMKLGGPWIDGKDPAS</sequence>
<proteinExistence type="predicted"/>
<gene>
    <name evidence="4" type="primary">iolG_11</name>
    <name evidence="4" type="ORF">Poly51_31390</name>
</gene>
<keyword evidence="5" id="KW-1185">Reference proteome</keyword>
<evidence type="ECO:0000313" key="5">
    <source>
        <dbReference type="Proteomes" id="UP000318288"/>
    </source>
</evidence>
<organism evidence="4 5">
    <name type="scientific">Rubripirellula tenax</name>
    <dbReference type="NCBI Taxonomy" id="2528015"/>
    <lineage>
        <taxon>Bacteria</taxon>
        <taxon>Pseudomonadati</taxon>
        <taxon>Planctomycetota</taxon>
        <taxon>Planctomycetia</taxon>
        <taxon>Pirellulales</taxon>
        <taxon>Pirellulaceae</taxon>
        <taxon>Rubripirellula</taxon>
    </lineage>
</organism>
<dbReference type="EC" id="1.1.1.18" evidence="4"/>
<dbReference type="InterPro" id="IPR000683">
    <property type="entry name" value="Gfo/Idh/MocA-like_OxRdtase_N"/>
</dbReference>
<dbReference type="EMBL" id="SJPW01000004">
    <property type="protein sequence ID" value="TWU54420.1"/>
    <property type="molecule type" value="Genomic_DNA"/>
</dbReference>
<dbReference type="InterPro" id="IPR036291">
    <property type="entry name" value="NAD(P)-bd_dom_sf"/>
</dbReference>
<dbReference type="SUPFAM" id="SSF51735">
    <property type="entry name" value="NAD(P)-binding Rossmann-fold domains"/>
    <property type="match status" value="1"/>
</dbReference>
<accession>A0A5C6F1M6</accession>